<name>X0YW43_9ZZZZ</name>
<reference evidence="1" key="1">
    <citation type="journal article" date="2014" name="Front. Microbiol.">
        <title>High frequency of phylogenetically diverse reductive dehalogenase-homologous genes in deep subseafloor sedimentary metagenomes.</title>
        <authorList>
            <person name="Kawai M."/>
            <person name="Futagami T."/>
            <person name="Toyoda A."/>
            <person name="Takaki Y."/>
            <person name="Nishi S."/>
            <person name="Hori S."/>
            <person name="Arai W."/>
            <person name="Tsubouchi T."/>
            <person name="Morono Y."/>
            <person name="Uchiyama I."/>
            <person name="Ito T."/>
            <person name="Fujiyama A."/>
            <person name="Inagaki F."/>
            <person name="Takami H."/>
        </authorList>
    </citation>
    <scope>NUCLEOTIDE SEQUENCE</scope>
    <source>
        <strain evidence="1">Expedition CK06-06</strain>
    </source>
</reference>
<organism evidence="1">
    <name type="scientific">marine sediment metagenome</name>
    <dbReference type="NCBI Taxonomy" id="412755"/>
    <lineage>
        <taxon>unclassified sequences</taxon>
        <taxon>metagenomes</taxon>
        <taxon>ecological metagenomes</taxon>
    </lineage>
</organism>
<protein>
    <submittedName>
        <fullName evidence="1">Uncharacterized protein</fullName>
    </submittedName>
</protein>
<dbReference type="AlphaFoldDB" id="X0YW43"/>
<evidence type="ECO:0000313" key="1">
    <source>
        <dbReference type="EMBL" id="GAG60430.1"/>
    </source>
</evidence>
<gene>
    <name evidence="1" type="ORF">S01H4_17291</name>
</gene>
<dbReference type="EMBL" id="BART01007609">
    <property type="protein sequence ID" value="GAG60430.1"/>
    <property type="molecule type" value="Genomic_DNA"/>
</dbReference>
<proteinExistence type="predicted"/>
<sequence>MADTKISGLAAAGTLTGTELVPVVKSGVTSQSTTQDIADLASGTNLGSNDLTSTANERTFTLNGALSTNLLTIDNSGGTPIAKFRGDDAIEIPTGVIGIGTGAVNSSVNIKTVGNTYGFFSQGATTYGVWVSGSPTNAGRFETSKAGGVAGYFSTTGTSGSKFTVDVRSTGAGSNTSLRVNASGGSTNNAIYVTAGDINIGGSVGLSATYTFGGGGSGDIATMTYSKGILTGITTVP</sequence>
<accession>X0YW43</accession>
<comment type="caution">
    <text evidence="1">The sequence shown here is derived from an EMBL/GenBank/DDBJ whole genome shotgun (WGS) entry which is preliminary data.</text>
</comment>